<dbReference type="GO" id="GO:0003677">
    <property type="term" value="F:DNA binding"/>
    <property type="evidence" value="ECO:0007669"/>
    <property type="project" value="UniProtKB-KW"/>
</dbReference>
<proteinExistence type="predicted"/>
<dbReference type="AlphaFoldDB" id="A0A6P4JKW5"/>
<organism evidence="2 3">
    <name type="scientific">Drosophila kikkawai</name>
    <name type="common">Fruit fly</name>
    <dbReference type="NCBI Taxonomy" id="30033"/>
    <lineage>
        <taxon>Eukaryota</taxon>
        <taxon>Metazoa</taxon>
        <taxon>Ecdysozoa</taxon>
        <taxon>Arthropoda</taxon>
        <taxon>Hexapoda</taxon>
        <taxon>Insecta</taxon>
        <taxon>Pterygota</taxon>
        <taxon>Neoptera</taxon>
        <taxon>Endopterygota</taxon>
        <taxon>Diptera</taxon>
        <taxon>Brachycera</taxon>
        <taxon>Muscomorpha</taxon>
        <taxon>Ephydroidea</taxon>
        <taxon>Drosophilidae</taxon>
        <taxon>Drosophila</taxon>
        <taxon>Sophophora</taxon>
    </lineage>
</organism>
<evidence type="ECO:0000313" key="2">
    <source>
        <dbReference type="Proteomes" id="UP001652661"/>
    </source>
</evidence>
<feature type="region of interest" description="Disordered" evidence="1">
    <location>
        <begin position="330"/>
        <end position="367"/>
    </location>
</feature>
<gene>
    <name evidence="3" type="primary">LOC108084549</name>
</gene>
<dbReference type="RefSeq" id="XP_017036286.1">
    <property type="nucleotide sequence ID" value="XM_017180797.3"/>
</dbReference>
<evidence type="ECO:0000313" key="3">
    <source>
        <dbReference type="RefSeq" id="XP_017036286.1"/>
    </source>
</evidence>
<sequence length="611" mass="64820">MRSHVSVYRAPDTAPPPQPASNYAPLRYHHHHQPPPPQPHHPLSHWPGVQPAAPTPTLSQPPAYRLHHGHPPPSWSAAPVAATAAQPVGYGGVVNQQRINECAGIPLISNASTHLSPAQRQRLLRKSAPKSPQAWPPGGASMSQLAVHAQGMPLLQQNGKQHHQQQQQQHHHHQHHPHPHPGPPNWSAYQAMASPSFKLADKSRVLRYQNSAPPVLSSSSSSQEKPQNSVASCQDQTNPSETCLPRIIKPRKRRKKDRKPGNGLLLKMESDMQPKITNQSEAYLLGGGAVGSYHLQSGILQHDHTHGVCFCRDCDPLRSLWDYPLRRSLSDASSSEQGGSSSKESSTSTSSTSSTHSSDSDSSICSQSLPSSTSLALQEETTEEFAPITGDSSRADIVGVIGSQRSHPSAVTTPSQCLSDDSGYGDILSGINIANDLFGNCFRGGKLGNASSSSISAQAETLLDESLNEISRKLIETCNAADQAVLGSGSGSGAASDSGLDSAGSHNCDSGLVFNFERLNLTDVTPTALDFLVDFNNNNNNTSSTKNCSSGSNNCLGLVWRGGRQPNASGGGSHDDSQVAAAKLGPDSRATPARLILGTVGKLKPAFSTIS</sequence>
<evidence type="ECO:0000256" key="1">
    <source>
        <dbReference type="SAM" id="MobiDB-lite"/>
    </source>
</evidence>
<feature type="region of interest" description="Disordered" evidence="1">
    <location>
        <begin position="116"/>
        <end position="141"/>
    </location>
</feature>
<keyword evidence="2" id="KW-1185">Reference proteome</keyword>
<feature type="compositionally biased region" description="Basic residues" evidence="1">
    <location>
        <begin position="169"/>
        <end position="179"/>
    </location>
</feature>
<reference evidence="3" key="1">
    <citation type="submission" date="2025-08" db="UniProtKB">
        <authorList>
            <consortium name="RefSeq"/>
        </authorList>
    </citation>
    <scope>IDENTIFICATION</scope>
    <source>
        <strain evidence="3">14028-0561.14</strain>
        <tissue evidence="3">Whole fly</tissue>
    </source>
</reference>
<name>A0A6P4JKW5_DROKI</name>
<dbReference type="GeneID" id="108084549"/>
<dbReference type="OrthoDB" id="7764816at2759"/>
<feature type="region of interest" description="Disordered" evidence="1">
    <location>
        <begin position="1"/>
        <end position="78"/>
    </location>
</feature>
<feature type="region of interest" description="Disordered" evidence="1">
    <location>
        <begin position="157"/>
        <end position="189"/>
    </location>
</feature>
<protein>
    <submittedName>
        <fullName evidence="3">Uncharacterized protein</fullName>
    </submittedName>
</protein>
<accession>A0A6P4JKW5</accession>
<feature type="region of interest" description="Disordered" evidence="1">
    <location>
        <begin position="211"/>
        <end position="245"/>
    </location>
</feature>
<feature type="compositionally biased region" description="Polar residues" evidence="1">
    <location>
        <begin position="223"/>
        <end position="241"/>
    </location>
</feature>
<dbReference type="Proteomes" id="UP001652661">
    <property type="component" value="Chromosome 3R"/>
</dbReference>
<feature type="region of interest" description="Disordered" evidence="1">
    <location>
        <begin position="566"/>
        <end position="585"/>
    </location>
</feature>